<dbReference type="GO" id="GO:0009231">
    <property type="term" value="P:riboflavin biosynthetic process"/>
    <property type="evidence" value="ECO:0007669"/>
    <property type="project" value="UniProtKB-UniRule"/>
</dbReference>
<accession>A0A238GZ49</accession>
<dbReference type="EC" id="4.1.99.12" evidence="4 12"/>
<dbReference type="EMBL" id="FXAN01000014">
    <property type="protein sequence ID" value="SMF98275.1"/>
    <property type="molecule type" value="Genomic_DNA"/>
</dbReference>
<dbReference type="PANTHER" id="PTHR21327">
    <property type="entry name" value="GTP CYCLOHYDROLASE II-RELATED"/>
    <property type="match status" value="1"/>
</dbReference>
<evidence type="ECO:0000256" key="9">
    <source>
        <dbReference type="ARBA" id="ARBA00023211"/>
    </source>
</evidence>
<gene>
    <name evidence="12" type="primary">ribB</name>
    <name evidence="14" type="ORF">BSIN_1567</name>
</gene>
<comment type="pathway">
    <text evidence="2 12 13">Cofactor biosynthesis; riboflavin biosynthesis; 2-hydroxy-3-oxobutyl phosphate from D-ribulose 5-phosphate: step 1/1.</text>
</comment>
<dbReference type="GO" id="GO:0005829">
    <property type="term" value="C:cytosol"/>
    <property type="evidence" value="ECO:0007669"/>
    <property type="project" value="TreeGrafter"/>
</dbReference>
<feature type="site" description="Essential for catalytic activity" evidence="12">
    <location>
        <position position="191"/>
    </location>
</feature>
<dbReference type="Gene3D" id="3.90.870.10">
    <property type="entry name" value="DHBP synthase"/>
    <property type="match status" value="1"/>
</dbReference>
<evidence type="ECO:0000256" key="7">
    <source>
        <dbReference type="ARBA" id="ARBA00022723"/>
    </source>
</evidence>
<comment type="catalytic activity">
    <reaction evidence="12 13">
        <text>D-ribulose 5-phosphate = (2S)-2-hydroxy-3-oxobutyl phosphate + formate + H(+)</text>
        <dbReference type="Rhea" id="RHEA:18457"/>
        <dbReference type="ChEBI" id="CHEBI:15378"/>
        <dbReference type="ChEBI" id="CHEBI:15740"/>
        <dbReference type="ChEBI" id="CHEBI:58121"/>
        <dbReference type="ChEBI" id="CHEBI:58830"/>
        <dbReference type="EC" id="4.1.99.12"/>
    </reaction>
</comment>
<dbReference type="SUPFAM" id="SSF55821">
    <property type="entry name" value="YrdC/RibB"/>
    <property type="match status" value="1"/>
</dbReference>
<comment type="cofactor">
    <cofactor evidence="12 13">
        <name>Mg(2+)</name>
        <dbReference type="ChEBI" id="CHEBI:18420"/>
    </cofactor>
    <cofactor evidence="12 13">
        <name>Mn(2+)</name>
        <dbReference type="ChEBI" id="CHEBI:29035"/>
    </cofactor>
    <text evidence="12 13">Binds 2 divalent metal cations per subunit. Magnesium or manganese.</text>
</comment>
<evidence type="ECO:0000313" key="14">
    <source>
        <dbReference type="EMBL" id="SMF98275.1"/>
    </source>
</evidence>
<evidence type="ECO:0000256" key="4">
    <source>
        <dbReference type="ARBA" id="ARBA00012153"/>
    </source>
</evidence>
<proteinExistence type="inferred from homology"/>
<keyword evidence="6 12" id="KW-0686">Riboflavin biosynthesis</keyword>
<reference evidence="14 15" key="1">
    <citation type="submission" date="2017-04" db="EMBL/GenBank/DDBJ databases">
        <authorList>
            <person name="Afonso C.L."/>
            <person name="Miller P.J."/>
            <person name="Scott M.A."/>
            <person name="Spackman E."/>
            <person name="Goraichik I."/>
            <person name="Dimitrov K.M."/>
            <person name="Suarez D.L."/>
            <person name="Swayne D.E."/>
        </authorList>
    </citation>
    <scope>NUCLEOTIDE SEQUENCE [LARGE SCALE GENOMIC DNA]</scope>
    <source>
        <strain evidence="14">LMG 28154</strain>
    </source>
</reference>
<keyword evidence="7 12" id="KW-0479">Metal-binding</keyword>
<evidence type="ECO:0000256" key="11">
    <source>
        <dbReference type="ARBA" id="ARBA00060730"/>
    </source>
</evidence>
<evidence type="ECO:0000256" key="10">
    <source>
        <dbReference type="ARBA" id="ARBA00023239"/>
    </source>
</evidence>
<dbReference type="Proteomes" id="UP000198460">
    <property type="component" value="Unassembled WGS sequence"/>
</dbReference>
<evidence type="ECO:0000313" key="15">
    <source>
        <dbReference type="Proteomes" id="UP000198460"/>
    </source>
</evidence>
<evidence type="ECO:0000256" key="2">
    <source>
        <dbReference type="ARBA" id="ARBA00004904"/>
    </source>
</evidence>
<keyword evidence="10 12" id="KW-0456">Lyase</keyword>
<dbReference type="AlphaFoldDB" id="A0A238GZ49"/>
<dbReference type="NCBIfam" id="TIGR00506">
    <property type="entry name" value="ribB"/>
    <property type="match status" value="1"/>
</dbReference>
<evidence type="ECO:0000256" key="8">
    <source>
        <dbReference type="ARBA" id="ARBA00022842"/>
    </source>
</evidence>
<dbReference type="GO" id="GO:0030145">
    <property type="term" value="F:manganese ion binding"/>
    <property type="evidence" value="ECO:0007669"/>
    <property type="project" value="UniProtKB-UniRule"/>
</dbReference>
<dbReference type="PANTHER" id="PTHR21327:SF38">
    <property type="entry name" value="3,4-DIHYDROXY-2-BUTANONE 4-PHOSPHATE SYNTHASE"/>
    <property type="match status" value="1"/>
</dbReference>
<protein>
    <recommendedName>
        <fullName evidence="5 12">3,4-dihydroxy-2-butanone 4-phosphate synthase</fullName>
        <shortName evidence="12 13">DHBP synthase</shortName>
        <ecNumber evidence="4 12">4.1.99.12</ecNumber>
    </recommendedName>
</protein>
<feature type="binding site" evidence="12">
    <location>
        <begin position="92"/>
        <end position="93"/>
    </location>
    <ligand>
        <name>D-ribulose 5-phosphate</name>
        <dbReference type="ChEBI" id="CHEBI:58121"/>
    </ligand>
</feature>
<keyword evidence="8 12" id="KW-0460">Magnesium</keyword>
<dbReference type="GO" id="GO:0000287">
    <property type="term" value="F:magnesium ion binding"/>
    <property type="evidence" value="ECO:0007669"/>
    <property type="project" value="UniProtKB-UniRule"/>
</dbReference>
<comment type="similarity">
    <text evidence="11 12 13">Belongs to the DHBP synthase family.</text>
</comment>
<name>A0A238GZ49_9BURK</name>
<evidence type="ECO:0000256" key="5">
    <source>
        <dbReference type="ARBA" id="ARBA00018836"/>
    </source>
</evidence>
<dbReference type="InterPro" id="IPR000422">
    <property type="entry name" value="DHBP_synthase_RibB"/>
</dbReference>
<feature type="binding site" evidence="12">
    <location>
        <position position="93"/>
    </location>
    <ligand>
        <name>Mg(2+)</name>
        <dbReference type="ChEBI" id="CHEBI:18420"/>
        <label>1</label>
    </ligand>
</feature>
<dbReference type="Pfam" id="PF00926">
    <property type="entry name" value="DHBP_synthase"/>
    <property type="match status" value="1"/>
</dbReference>
<comment type="subunit">
    <text evidence="3 12 13">Homodimer.</text>
</comment>
<feature type="binding site" evidence="12">
    <location>
        <begin position="205"/>
        <end position="209"/>
    </location>
    <ligand>
        <name>D-ribulose 5-phosphate</name>
        <dbReference type="ChEBI" id="CHEBI:58121"/>
    </ligand>
</feature>
<evidence type="ECO:0000256" key="3">
    <source>
        <dbReference type="ARBA" id="ARBA00011738"/>
    </source>
</evidence>
<dbReference type="GO" id="GO:0008686">
    <property type="term" value="F:3,4-dihydroxy-2-butanone-4-phosphate synthase activity"/>
    <property type="evidence" value="ECO:0007669"/>
    <property type="project" value="UniProtKB-UniRule"/>
</dbReference>
<dbReference type="UniPathway" id="UPA00275">
    <property type="reaction ID" value="UER00399"/>
</dbReference>
<sequence>MRDLVWRAVLSACRAGGVALSICKALKRFSPNSYPRGAFHIMSFPLPLSSAPADAFSDLPLLETEPVPPRIAAALAALRAGRAVVLQDDHDRENEADLIVAAERLSTETMALLIRECSGIVCLCLTDAKVRALELPPMAVLNESRNGTAFTVSIEARVGVSTGVSAADRVTTIRAAIADDAKPSDIVRPGHVFPLRAAPGGVLARRGHTEGTVDLAILAGLQPAGVLCELMNPDGTMTRGADVERFAERHGLPMLTIAELVAFRARLAALREHEAREAHDAYCADPA</sequence>
<keyword evidence="9 12" id="KW-0464">Manganese</keyword>
<evidence type="ECO:0000256" key="1">
    <source>
        <dbReference type="ARBA" id="ARBA00002284"/>
    </source>
</evidence>
<evidence type="ECO:0000256" key="12">
    <source>
        <dbReference type="HAMAP-Rule" id="MF_00180"/>
    </source>
</evidence>
<feature type="site" description="Essential for catalytic activity" evidence="12">
    <location>
        <position position="229"/>
    </location>
</feature>
<dbReference type="HAMAP" id="MF_00180">
    <property type="entry name" value="RibB"/>
    <property type="match status" value="1"/>
</dbReference>
<evidence type="ECO:0000256" key="6">
    <source>
        <dbReference type="ARBA" id="ARBA00022619"/>
    </source>
</evidence>
<feature type="binding site" evidence="12">
    <location>
        <position position="97"/>
    </location>
    <ligand>
        <name>D-ribulose 5-phosphate</name>
        <dbReference type="ChEBI" id="CHEBI:58121"/>
    </ligand>
</feature>
<feature type="binding site" evidence="12">
    <location>
        <position position="93"/>
    </location>
    <ligand>
        <name>Mg(2+)</name>
        <dbReference type="ChEBI" id="CHEBI:18420"/>
        <label>2</label>
    </ligand>
</feature>
<feature type="binding site" evidence="12">
    <location>
        <position position="208"/>
    </location>
    <ligand>
        <name>Mg(2+)</name>
        <dbReference type="ChEBI" id="CHEBI:18420"/>
        <label>2</label>
    </ligand>
</feature>
<dbReference type="InterPro" id="IPR017945">
    <property type="entry name" value="DHBP_synth_RibB-like_a/b_dom"/>
</dbReference>
<organism evidence="14 15">
    <name type="scientific">Burkholderia singularis</name>
    <dbReference type="NCBI Taxonomy" id="1503053"/>
    <lineage>
        <taxon>Bacteria</taxon>
        <taxon>Pseudomonadati</taxon>
        <taxon>Pseudomonadota</taxon>
        <taxon>Betaproteobacteria</taxon>
        <taxon>Burkholderiales</taxon>
        <taxon>Burkholderiaceae</taxon>
        <taxon>Burkholderia</taxon>
        <taxon>pseudomallei group</taxon>
    </lineage>
</organism>
<dbReference type="FunFam" id="3.90.870.10:FF:000002">
    <property type="entry name" value="3,4-dihydroxy-2-butanone 4-phosphate synthase"/>
    <property type="match status" value="1"/>
</dbReference>
<comment type="function">
    <text evidence="1 12 13">Catalyzes the conversion of D-ribulose 5-phosphate to formate and 3,4-dihydroxy-2-butanone 4-phosphate.</text>
</comment>
<evidence type="ECO:0000256" key="13">
    <source>
        <dbReference type="RuleBase" id="RU003843"/>
    </source>
</evidence>